<name>A0A9Q1GXH4_9CARY</name>
<feature type="domain" description="PB1-like" evidence="1">
    <location>
        <begin position="25"/>
        <end position="109"/>
    </location>
</feature>
<comment type="caution">
    <text evidence="2">The sequence shown here is derived from an EMBL/GenBank/DDBJ whole genome shotgun (WGS) entry which is preliminary data.</text>
</comment>
<accession>A0A9Q1GXH4</accession>
<gene>
    <name evidence="2" type="ORF">Cgig2_033842</name>
</gene>
<organism evidence="2 3">
    <name type="scientific">Carnegiea gigantea</name>
    <dbReference type="NCBI Taxonomy" id="171969"/>
    <lineage>
        <taxon>Eukaryota</taxon>
        <taxon>Viridiplantae</taxon>
        <taxon>Streptophyta</taxon>
        <taxon>Embryophyta</taxon>
        <taxon>Tracheophyta</taxon>
        <taxon>Spermatophyta</taxon>
        <taxon>Magnoliopsida</taxon>
        <taxon>eudicotyledons</taxon>
        <taxon>Gunneridae</taxon>
        <taxon>Pentapetalae</taxon>
        <taxon>Caryophyllales</taxon>
        <taxon>Cactineae</taxon>
        <taxon>Cactaceae</taxon>
        <taxon>Cactoideae</taxon>
        <taxon>Echinocereeae</taxon>
        <taxon>Carnegiea</taxon>
    </lineage>
</organism>
<dbReference type="EMBL" id="JAKOGI010001205">
    <property type="protein sequence ID" value="KAJ8426984.1"/>
    <property type="molecule type" value="Genomic_DNA"/>
</dbReference>
<keyword evidence="3" id="KW-1185">Reference proteome</keyword>
<dbReference type="InterPro" id="IPR058594">
    <property type="entry name" value="PB1-like_dom_pln"/>
</dbReference>
<dbReference type="AlphaFoldDB" id="A0A9Q1GXH4"/>
<dbReference type="OrthoDB" id="1752300at2759"/>
<evidence type="ECO:0000313" key="3">
    <source>
        <dbReference type="Proteomes" id="UP001153076"/>
    </source>
</evidence>
<evidence type="ECO:0000259" key="1">
    <source>
        <dbReference type="Pfam" id="PF26130"/>
    </source>
</evidence>
<dbReference type="Pfam" id="PF26130">
    <property type="entry name" value="PB1-like"/>
    <property type="match status" value="1"/>
</dbReference>
<evidence type="ECO:0000313" key="2">
    <source>
        <dbReference type="EMBL" id="KAJ8426984.1"/>
    </source>
</evidence>
<dbReference type="Proteomes" id="UP001153076">
    <property type="component" value="Unassembled WGS sequence"/>
</dbReference>
<reference evidence="2" key="1">
    <citation type="submission" date="2022-04" db="EMBL/GenBank/DDBJ databases">
        <title>Carnegiea gigantea Genome sequencing and assembly v2.</title>
        <authorList>
            <person name="Copetti D."/>
            <person name="Sanderson M.J."/>
            <person name="Burquez A."/>
            <person name="Wojciechowski M.F."/>
        </authorList>
    </citation>
    <scope>NUCLEOTIDE SEQUENCE</scope>
    <source>
        <strain evidence="2">SGP5-SGP5p</strain>
        <tissue evidence="2">Aerial part</tissue>
    </source>
</reference>
<proteinExistence type="predicted"/>
<protein>
    <recommendedName>
        <fullName evidence="1">PB1-like domain-containing protein</fullName>
    </recommendedName>
</protein>
<sequence>MTDEARKDVPVGGLDDVTLEINYRERKTSFEYKGGKNRTLWPLDTNLLSYFEVKGFAEDVHFTNIQHIYYVIPWLSIEDGIRPLKTDYDSLEMVECAKKTKKISVYIVHKVDGPLIIPIALPSCEAKKETYGKRVKHVATKRMSPRGKVPPLNAKVVTSKEKGPITTVNNS</sequence>